<dbReference type="InterPro" id="IPR008407">
    <property type="entry name" value="Brnchd-chn_aa_trnsp_AzlD"/>
</dbReference>
<reference evidence="2 3" key="1">
    <citation type="submission" date="2019-01" db="EMBL/GenBank/DDBJ databases">
        <title>Nocardioides guangzhouensis sp. nov., an actinobacterium isolated from soil.</title>
        <authorList>
            <person name="Fu Y."/>
            <person name="Cai Y."/>
            <person name="Lin Z."/>
            <person name="Chen P."/>
        </authorList>
    </citation>
    <scope>NUCLEOTIDE SEQUENCE [LARGE SCALE GENOMIC DNA]</scope>
    <source>
        <strain evidence="2 3">130</strain>
    </source>
</reference>
<comment type="caution">
    <text evidence="2">The sequence shown here is derived from an EMBL/GenBank/DDBJ whole genome shotgun (WGS) entry which is preliminary data.</text>
</comment>
<evidence type="ECO:0000313" key="3">
    <source>
        <dbReference type="Proteomes" id="UP000295198"/>
    </source>
</evidence>
<keyword evidence="3" id="KW-1185">Reference proteome</keyword>
<proteinExistence type="predicted"/>
<dbReference type="Proteomes" id="UP000295198">
    <property type="component" value="Unassembled WGS sequence"/>
</dbReference>
<feature type="transmembrane region" description="Helical" evidence="1">
    <location>
        <begin position="12"/>
        <end position="33"/>
    </location>
</feature>
<dbReference type="Pfam" id="PF05437">
    <property type="entry name" value="AzlD"/>
    <property type="match status" value="1"/>
</dbReference>
<keyword evidence="1" id="KW-0812">Transmembrane</keyword>
<protein>
    <recommendedName>
        <fullName evidence="4">AzlD domain-containing protein</fullName>
    </recommendedName>
</protein>
<name>A0A4Q4ZDW1_9ACTN</name>
<evidence type="ECO:0000313" key="2">
    <source>
        <dbReference type="EMBL" id="RYP85364.1"/>
    </source>
</evidence>
<feature type="transmembrane region" description="Helical" evidence="1">
    <location>
        <begin position="91"/>
        <end position="108"/>
    </location>
</feature>
<dbReference type="AlphaFoldDB" id="A0A4Q4ZDW1"/>
<organism evidence="2 3">
    <name type="scientific">Nocardioides guangzhouensis</name>
    <dbReference type="NCBI Taxonomy" id="2497878"/>
    <lineage>
        <taxon>Bacteria</taxon>
        <taxon>Bacillati</taxon>
        <taxon>Actinomycetota</taxon>
        <taxon>Actinomycetes</taxon>
        <taxon>Propionibacteriales</taxon>
        <taxon>Nocardioidaceae</taxon>
        <taxon>Nocardioides</taxon>
    </lineage>
</organism>
<dbReference type="EMBL" id="SDKM01000017">
    <property type="protein sequence ID" value="RYP85364.1"/>
    <property type="molecule type" value="Genomic_DNA"/>
</dbReference>
<feature type="transmembrane region" description="Helical" evidence="1">
    <location>
        <begin position="68"/>
        <end position="84"/>
    </location>
</feature>
<sequence length="109" mass="11261">MTGTWPELTALAVLAAACWVLRIMLVVVVPARVLPQRLRDGLEHLAPAALAALVVVDLDATVRGDRPLTAAALVVATVAVALVVRRTGSMPLAIALALGVALVADLVVR</sequence>
<evidence type="ECO:0008006" key="4">
    <source>
        <dbReference type="Google" id="ProtNLM"/>
    </source>
</evidence>
<keyword evidence="1" id="KW-0472">Membrane</keyword>
<keyword evidence="1" id="KW-1133">Transmembrane helix</keyword>
<gene>
    <name evidence="2" type="ORF">EKO23_12845</name>
</gene>
<evidence type="ECO:0000256" key="1">
    <source>
        <dbReference type="SAM" id="Phobius"/>
    </source>
</evidence>
<accession>A0A4Q4ZDW1</accession>
<dbReference type="RefSeq" id="WP_134717877.1">
    <property type="nucleotide sequence ID" value="NZ_SDKM01000017.1"/>
</dbReference>